<evidence type="ECO:0000313" key="1">
    <source>
        <dbReference type="EMBL" id="KAL2559944.1"/>
    </source>
</evidence>
<evidence type="ECO:0000313" key="2">
    <source>
        <dbReference type="Proteomes" id="UP001604277"/>
    </source>
</evidence>
<protein>
    <submittedName>
        <fullName evidence="1">VQ motif-containing protein motif-containing protein 11-like</fullName>
    </submittedName>
</protein>
<comment type="caution">
    <text evidence="1">The sequence shown here is derived from an EMBL/GenBank/DDBJ whole genome shotgun (WGS) entry which is preliminary data.</text>
</comment>
<proteinExistence type="predicted"/>
<reference evidence="2" key="1">
    <citation type="submission" date="2024-07" db="EMBL/GenBank/DDBJ databases">
        <title>Two chromosome-level genome assemblies of Korean endemic species Abeliophyllum distichum and Forsythia ovata (Oleaceae).</title>
        <authorList>
            <person name="Jang H."/>
        </authorList>
    </citation>
    <scope>NUCLEOTIDE SEQUENCE [LARGE SCALE GENOMIC DNA]</scope>
</reference>
<gene>
    <name evidence="1" type="ORF">Fot_04683</name>
</gene>
<organism evidence="1 2">
    <name type="scientific">Forsythia ovata</name>
    <dbReference type="NCBI Taxonomy" id="205694"/>
    <lineage>
        <taxon>Eukaryota</taxon>
        <taxon>Viridiplantae</taxon>
        <taxon>Streptophyta</taxon>
        <taxon>Embryophyta</taxon>
        <taxon>Tracheophyta</taxon>
        <taxon>Spermatophyta</taxon>
        <taxon>Magnoliopsida</taxon>
        <taxon>eudicotyledons</taxon>
        <taxon>Gunneridae</taxon>
        <taxon>Pentapetalae</taxon>
        <taxon>asterids</taxon>
        <taxon>lamiids</taxon>
        <taxon>Lamiales</taxon>
        <taxon>Oleaceae</taxon>
        <taxon>Forsythieae</taxon>
        <taxon>Forsythia</taxon>
    </lineage>
</organism>
<dbReference type="AlphaFoldDB" id="A0ABD1XDA3"/>
<name>A0ABD1XDA3_9LAMI</name>
<dbReference type="EMBL" id="JBFOLJ010000001">
    <property type="protein sequence ID" value="KAL2559944.1"/>
    <property type="molecule type" value="Genomic_DNA"/>
</dbReference>
<dbReference type="Proteomes" id="UP001604277">
    <property type="component" value="Unassembled WGS sequence"/>
</dbReference>
<keyword evidence="2" id="KW-1185">Reference proteome</keyword>
<accession>A0ABD1XDA3</accession>
<sequence length="140" mass="16084">MIIVQITGTITPDSPTHKIPVATPSRLAKNPISDEMGSQKLAFKLHDRRKFARKLEIKLDGSATSTSMVSPSNVRYQQKNFLGFNGELVMVSLASPLVFLERGSPKTLRSPMEEEDRDIADKIFYLLFWVRVWEQFWIWN</sequence>